<evidence type="ECO:0000313" key="9">
    <source>
        <dbReference type="EMBL" id="MFD0959735.1"/>
    </source>
</evidence>
<dbReference type="Pfam" id="PF04239">
    <property type="entry name" value="DUF421"/>
    <property type="match status" value="1"/>
</dbReference>
<comment type="subcellular location">
    <subcellularLocation>
        <location evidence="1">Cell membrane</location>
        <topology evidence="1">Multi-pass membrane protein</topology>
    </subcellularLocation>
</comment>
<proteinExistence type="inferred from homology"/>
<dbReference type="EMBL" id="JBHTJZ010000011">
    <property type="protein sequence ID" value="MFD0959735.1"/>
    <property type="molecule type" value="Genomic_DNA"/>
</dbReference>
<dbReference type="InterPro" id="IPR007353">
    <property type="entry name" value="DUF421"/>
</dbReference>
<evidence type="ECO:0000256" key="7">
    <source>
        <dbReference type="SAM" id="Phobius"/>
    </source>
</evidence>
<evidence type="ECO:0000256" key="2">
    <source>
        <dbReference type="ARBA" id="ARBA00006448"/>
    </source>
</evidence>
<dbReference type="PANTHER" id="PTHR34582">
    <property type="entry name" value="UPF0702 TRANSMEMBRANE PROTEIN YCAP"/>
    <property type="match status" value="1"/>
</dbReference>
<sequence length="238" mass="26935">MHFVKDSLLVIIRIYTIFPLMLIVALFMGRRSIGQLPIFDFIIILSLGSVIGADIADPRIEHIHTAVAIIFIGLLQKLISYFMLKYRKFGKLITFEPVIVIYQGKFMHHNLKKIQYTVDDILQLVREYEIFDPATVELAILEGNGGISILKKAGSQPATKQDLGLSGKQVGIAYPVVKEGLLQMITLKELGYSQEWLLKQLELREKKLSEIFFASLDENGQLTVTEYGNVPDTPPVYH</sequence>
<evidence type="ECO:0000256" key="3">
    <source>
        <dbReference type="ARBA" id="ARBA00022475"/>
    </source>
</evidence>
<protein>
    <submittedName>
        <fullName evidence="9">DUF421 domain-containing protein</fullName>
    </submittedName>
</protein>
<evidence type="ECO:0000256" key="6">
    <source>
        <dbReference type="ARBA" id="ARBA00023136"/>
    </source>
</evidence>
<keyword evidence="6 7" id="KW-0472">Membrane</keyword>
<dbReference type="PANTHER" id="PTHR34582:SF6">
    <property type="entry name" value="UPF0702 TRANSMEMBRANE PROTEIN YCAP"/>
    <property type="match status" value="1"/>
</dbReference>
<keyword evidence="5 7" id="KW-1133">Transmembrane helix</keyword>
<organism evidence="9 10">
    <name type="scientific">Paenibacillus chungangensis</name>
    <dbReference type="NCBI Taxonomy" id="696535"/>
    <lineage>
        <taxon>Bacteria</taxon>
        <taxon>Bacillati</taxon>
        <taxon>Bacillota</taxon>
        <taxon>Bacilli</taxon>
        <taxon>Bacillales</taxon>
        <taxon>Paenibacillaceae</taxon>
        <taxon>Paenibacillus</taxon>
    </lineage>
</organism>
<name>A0ABW3HR43_9BACL</name>
<feature type="transmembrane region" description="Helical" evidence="7">
    <location>
        <begin position="12"/>
        <end position="29"/>
    </location>
</feature>
<dbReference type="InterPro" id="IPR023090">
    <property type="entry name" value="UPF0702_alpha/beta_dom_sf"/>
</dbReference>
<comment type="caution">
    <text evidence="9">The sequence shown here is derived from an EMBL/GenBank/DDBJ whole genome shotgun (WGS) entry which is preliminary data.</text>
</comment>
<gene>
    <name evidence="9" type="ORF">ACFQ2I_10070</name>
</gene>
<feature type="transmembrane region" description="Helical" evidence="7">
    <location>
        <begin position="62"/>
        <end position="84"/>
    </location>
</feature>
<dbReference type="RefSeq" id="WP_377563975.1">
    <property type="nucleotide sequence ID" value="NZ_JBHTJZ010000011.1"/>
</dbReference>
<evidence type="ECO:0000256" key="5">
    <source>
        <dbReference type="ARBA" id="ARBA00022989"/>
    </source>
</evidence>
<dbReference type="Proteomes" id="UP001596989">
    <property type="component" value="Unassembled WGS sequence"/>
</dbReference>
<feature type="transmembrane region" description="Helical" evidence="7">
    <location>
        <begin position="36"/>
        <end position="56"/>
    </location>
</feature>
<keyword evidence="3" id="KW-1003">Cell membrane</keyword>
<accession>A0ABW3HR43</accession>
<evidence type="ECO:0000259" key="8">
    <source>
        <dbReference type="Pfam" id="PF04239"/>
    </source>
</evidence>
<keyword evidence="10" id="KW-1185">Reference proteome</keyword>
<evidence type="ECO:0000256" key="1">
    <source>
        <dbReference type="ARBA" id="ARBA00004651"/>
    </source>
</evidence>
<evidence type="ECO:0000256" key="4">
    <source>
        <dbReference type="ARBA" id="ARBA00022692"/>
    </source>
</evidence>
<feature type="domain" description="YetF C-terminal" evidence="8">
    <location>
        <begin position="85"/>
        <end position="216"/>
    </location>
</feature>
<evidence type="ECO:0000313" key="10">
    <source>
        <dbReference type="Proteomes" id="UP001596989"/>
    </source>
</evidence>
<reference evidence="10" key="1">
    <citation type="journal article" date="2019" name="Int. J. Syst. Evol. Microbiol.">
        <title>The Global Catalogue of Microorganisms (GCM) 10K type strain sequencing project: providing services to taxonomists for standard genome sequencing and annotation.</title>
        <authorList>
            <consortium name="The Broad Institute Genomics Platform"/>
            <consortium name="The Broad Institute Genome Sequencing Center for Infectious Disease"/>
            <person name="Wu L."/>
            <person name="Ma J."/>
        </authorList>
    </citation>
    <scope>NUCLEOTIDE SEQUENCE [LARGE SCALE GENOMIC DNA]</scope>
    <source>
        <strain evidence="10">CCUG 59129</strain>
    </source>
</reference>
<keyword evidence="4 7" id="KW-0812">Transmembrane</keyword>
<comment type="similarity">
    <text evidence="2">Belongs to the UPF0702 family.</text>
</comment>
<dbReference type="Gene3D" id="3.30.240.20">
    <property type="entry name" value="bsu07140 like domains"/>
    <property type="match status" value="2"/>
</dbReference>